<dbReference type="NCBIfam" id="NF041496">
    <property type="entry name" value="MobQ"/>
    <property type="match status" value="1"/>
</dbReference>
<evidence type="ECO:0000256" key="3">
    <source>
        <dbReference type="SAM" id="Coils"/>
    </source>
</evidence>
<feature type="domain" description="MobA/MobL protein" evidence="5">
    <location>
        <begin position="16"/>
        <end position="222"/>
    </location>
</feature>
<dbReference type="Pfam" id="PF03389">
    <property type="entry name" value="MobA_MobL"/>
    <property type="match status" value="1"/>
</dbReference>
<proteinExistence type="inferred from homology"/>
<evidence type="ECO:0000256" key="1">
    <source>
        <dbReference type="ARBA" id="ARBA00010873"/>
    </source>
</evidence>
<keyword evidence="2" id="KW-0184">Conjugation</keyword>
<keyword evidence="7" id="KW-1185">Reference proteome</keyword>
<evidence type="ECO:0000313" key="6">
    <source>
        <dbReference type="EMBL" id="UOR14098.1"/>
    </source>
</evidence>
<evidence type="ECO:0000259" key="5">
    <source>
        <dbReference type="Pfam" id="PF03389"/>
    </source>
</evidence>
<protein>
    <submittedName>
        <fullName evidence="6">MobA/MobL family protein</fullName>
    </submittedName>
</protein>
<feature type="coiled-coil region" evidence="3">
    <location>
        <begin position="368"/>
        <end position="395"/>
    </location>
</feature>
<evidence type="ECO:0000313" key="7">
    <source>
        <dbReference type="Proteomes" id="UP000830326"/>
    </source>
</evidence>
<feature type="compositionally biased region" description="Basic and acidic residues" evidence="4">
    <location>
        <begin position="618"/>
        <end position="627"/>
    </location>
</feature>
<accession>A0ABY4HI62</accession>
<feature type="coiled-coil region" evidence="3">
    <location>
        <begin position="504"/>
        <end position="538"/>
    </location>
</feature>
<dbReference type="InterPro" id="IPR005053">
    <property type="entry name" value="MobA_MobL"/>
</dbReference>
<feature type="region of interest" description="Disordered" evidence="4">
    <location>
        <begin position="618"/>
        <end position="646"/>
    </location>
</feature>
<organism evidence="6 7">
    <name type="scientific">Halobacillus amylolyticus</name>
    <dbReference type="NCBI Taxonomy" id="2932259"/>
    <lineage>
        <taxon>Bacteria</taxon>
        <taxon>Bacillati</taxon>
        <taxon>Bacillota</taxon>
        <taxon>Bacilli</taxon>
        <taxon>Bacillales</taxon>
        <taxon>Bacillaceae</taxon>
        <taxon>Halobacillus</taxon>
    </lineage>
</organism>
<geneLocation type="plasmid" evidence="6 7">
    <name>unnamed1</name>
</geneLocation>
<comment type="similarity">
    <text evidence="1">Belongs to the MobA/MobL family.</text>
</comment>
<keyword evidence="6" id="KW-0614">Plasmid</keyword>
<keyword evidence="3" id="KW-0175">Coiled coil</keyword>
<dbReference type="EMBL" id="CP095076">
    <property type="protein sequence ID" value="UOR14098.1"/>
    <property type="molecule type" value="Genomic_DNA"/>
</dbReference>
<name>A0ABY4HI62_9BACI</name>
<reference evidence="6" key="1">
    <citation type="submission" date="2022-04" db="EMBL/GenBank/DDBJ databases">
        <title>Halobacillus sp. isolated from saltern.</title>
        <authorList>
            <person name="Won M."/>
            <person name="Lee C.-M."/>
            <person name="Woen H.-Y."/>
            <person name="Kwon S.-W."/>
        </authorList>
    </citation>
    <scope>NUCLEOTIDE SEQUENCE</scope>
    <source>
        <strain evidence="6">SSHM10-5</strain>
        <plasmid evidence="6">unnamed1</plasmid>
    </source>
</reference>
<dbReference type="RefSeq" id="WP_245036197.1">
    <property type="nucleotide sequence ID" value="NZ_CP095076.1"/>
</dbReference>
<dbReference type="Gene3D" id="3.30.930.30">
    <property type="match status" value="1"/>
</dbReference>
<gene>
    <name evidence="6" type="ORF">MUO15_21315</name>
</gene>
<feature type="compositionally biased region" description="Basic residues" evidence="4">
    <location>
        <begin position="628"/>
        <end position="638"/>
    </location>
</feature>
<evidence type="ECO:0000256" key="4">
    <source>
        <dbReference type="SAM" id="MobiDB-lite"/>
    </source>
</evidence>
<dbReference type="Proteomes" id="UP000830326">
    <property type="component" value="Plasmid unnamed1"/>
</dbReference>
<evidence type="ECO:0000256" key="2">
    <source>
        <dbReference type="ARBA" id="ARBA00022971"/>
    </source>
</evidence>
<sequence length="646" mass="75955">MSYFLFMAQVINKSDRSAVACAAYRSGESLYSERDGLTKNYKEREVQPESYILSPENSPDWAKNRERLWNEVEKTEKQINSQIAREIVVALPKELSKENQSDLLLEFCKENFSEEGMVADVSIHRDKDHNPHAHIMLTMRPFNEDGTWGNKRKKVNGKSEHLTNWNRKETLVNWRKNFAEKINEKYKELDLENRVSHESYEKQGIDKVAHIRLKREDYQFEKRVKEEAEKTRKPYEPATYYGKLNKEIYEINKELDSHKEKQKVVTTDDAKTNNNINKSLKEIRKNQSLNDVQKSALVMVAKRAKSYVDFAVANKVYKEISEGSWQKKLENQRLKIQAEKNLVNKAHHVYKENPKEVGYYGFNPSSYKEQMKEKIDQLKKRERSYNDEKAKFEAVLKKAELAHEIQKGFTEQEFKHLYPDAADKYKPEEKYHAVQYFKDTGRLMDEKNVQSYAKDKDTSTTVQVPSILSQTRNISKSIFILDRALNKQSRNRTEALKQKQFDEAYKASNKIEQYTLQKKNLSKEIEGNKKLLKSALDKHYGYDTQITNTEALIQLNTKITDGRSKGNIRQDIKQIQADNNHVKGKGNYDQTPQQKIESQYMSHVADGMLQSLDEIQKANEEQKYRKEPTKKRRRGKQRRKDDELEL</sequence>